<sequence>MPSKYDIKKSTIVSKPETTEQSIIRITSDIEAYKAKLEVTNAQIARIKAVECTEKEVKQLPQLELDALTNRVLIKGNEKLLDSFKARLREESVADLVEKHNQYTGDIETVLGELLSTFKAPLAMAIQLEKLWVERTKLHKKLDESCHGDSRVQQLPLRTTGVVSDVTSVGMAIVGIVKWYTRSYGSKYARNAIKVLDSPEALTKIVDDIEHQYFNEIKDQKRRAKEDAVVISRRLAAAAANAKLNTPTERPIKRDIEASELVSAKRPSTRAEKIEVAKNAKAKDKAAAEEYRAELEGVPVSGVPDDYKA</sequence>
<protein>
    <submittedName>
        <fullName evidence="1">Uncharacterized protein</fullName>
    </submittedName>
</protein>
<evidence type="ECO:0000313" key="1">
    <source>
        <dbReference type="EMBL" id="KKM20606.1"/>
    </source>
</evidence>
<dbReference type="AlphaFoldDB" id="A0A0F9HYT1"/>
<proteinExistence type="predicted"/>
<organism evidence="1">
    <name type="scientific">marine sediment metagenome</name>
    <dbReference type="NCBI Taxonomy" id="412755"/>
    <lineage>
        <taxon>unclassified sequences</taxon>
        <taxon>metagenomes</taxon>
        <taxon>ecological metagenomes</taxon>
    </lineage>
</organism>
<reference evidence="1" key="1">
    <citation type="journal article" date="2015" name="Nature">
        <title>Complex archaea that bridge the gap between prokaryotes and eukaryotes.</title>
        <authorList>
            <person name="Spang A."/>
            <person name="Saw J.H."/>
            <person name="Jorgensen S.L."/>
            <person name="Zaremba-Niedzwiedzka K."/>
            <person name="Martijn J."/>
            <person name="Lind A.E."/>
            <person name="van Eijk R."/>
            <person name="Schleper C."/>
            <person name="Guy L."/>
            <person name="Ettema T.J."/>
        </authorList>
    </citation>
    <scope>NUCLEOTIDE SEQUENCE</scope>
</reference>
<comment type="caution">
    <text evidence="1">The sequence shown here is derived from an EMBL/GenBank/DDBJ whole genome shotgun (WGS) entry which is preliminary data.</text>
</comment>
<gene>
    <name evidence="1" type="ORF">LCGC14_1643800</name>
</gene>
<dbReference type="EMBL" id="LAZR01013731">
    <property type="protein sequence ID" value="KKM20606.1"/>
    <property type="molecule type" value="Genomic_DNA"/>
</dbReference>
<name>A0A0F9HYT1_9ZZZZ</name>
<accession>A0A0F9HYT1</accession>